<dbReference type="Proteomes" id="UP001305779">
    <property type="component" value="Unassembled WGS sequence"/>
</dbReference>
<dbReference type="PROSITE" id="PS50850">
    <property type="entry name" value="MFS"/>
    <property type="match status" value="1"/>
</dbReference>
<proteinExistence type="predicted"/>
<evidence type="ECO:0000256" key="6">
    <source>
        <dbReference type="SAM" id="Phobius"/>
    </source>
</evidence>
<feature type="transmembrane region" description="Helical" evidence="6">
    <location>
        <begin position="141"/>
        <end position="161"/>
    </location>
</feature>
<feature type="transmembrane region" description="Helical" evidence="6">
    <location>
        <begin position="79"/>
        <end position="98"/>
    </location>
</feature>
<feature type="transmembrane region" description="Helical" evidence="6">
    <location>
        <begin position="43"/>
        <end position="67"/>
    </location>
</feature>
<keyword evidence="5 6" id="KW-0472">Membrane</keyword>
<dbReference type="Pfam" id="PF07690">
    <property type="entry name" value="MFS_1"/>
    <property type="match status" value="1"/>
</dbReference>
<feature type="transmembrane region" description="Helical" evidence="6">
    <location>
        <begin position="206"/>
        <end position="228"/>
    </location>
</feature>
<feature type="domain" description="Major facilitator superfamily (MFS) profile" evidence="7">
    <location>
        <begin position="43"/>
        <end position="456"/>
    </location>
</feature>
<keyword evidence="9" id="KW-1185">Reference proteome</keyword>
<dbReference type="CDD" id="cd02440">
    <property type="entry name" value="AdoMet_MTases"/>
    <property type="match status" value="1"/>
</dbReference>
<evidence type="ECO:0000256" key="5">
    <source>
        <dbReference type="ARBA" id="ARBA00023136"/>
    </source>
</evidence>
<dbReference type="SUPFAM" id="SSF53335">
    <property type="entry name" value="S-adenosyl-L-methionine-dependent methyltransferases"/>
    <property type="match status" value="1"/>
</dbReference>
<evidence type="ECO:0000256" key="2">
    <source>
        <dbReference type="ARBA" id="ARBA00022448"/>
    </source>
</evidence>
<feature type="transmembrane region" description="Helical" evidence="6">
    <location>
        <begin position="340"/>
        <end position="361"/>
    </location>
</feature>
<organism evidence="8 9">
    <name type="scientific">Zasmidium cellare</name>
    <name type="common">Wine cellar mold</name>
    <name type="synonym">Racodium cellare</name>
    <dbReference type="NCBI Taxonomy" id="395010"/>
    <lineage>
        <taxon>Eukaryota</taxon>
        <taxon>Fungi</taxon>
        <taxon>Dikarya</taxon>
        <taxon>Ascomycota</taxon>
        <taxon>Pezizomycotina</taxon>
        <taxon>Dothideomycetes</taxon>
        <taxon>Dothideomycetidae</taxon>
        <taxon>Mycosphaerellales</taxon>
        <taxon>Mycosphaerellaceae</taxon>
        <taxon>Zasmidium</taxon>
    </lineage>
</organism>
<dbReference type="Gene3D" id="3.40.50.150">
    <property type="entry name" value="Vaccinia Virus protein VP39"/>
    <property type="match status" value="1"/>
</dbReference>
<evidence type="ECO:0000259" key="7">
    <source>
        <dbReference type="PROSITE" id="PS50850"/>
    </source>
</evidence>
<dbReference type="InterPro" id="IPR020846">
    <property type="entry name" value="MFS_dom"/>
</dbReference>
<comment type="subcellular location">
    <subcellularLocation>
        <location evidence="1">Membrane</location>
        <topology evidence="1">Multi-pass membrane protein</topology>
    </subcellularLocation>
</comment>
<evidence type="ECO:0000256" key="1">
    <source>
        <dbReference type="ARBA" id="ARBA00004141"/>
    </source>
</evidence>
<dbReference type="PANTHER" id="PTHR43791">
    <property type="entry name" value="PERMEASE-RELATED"/>
    <property type="match status" value="1"/>
</dbReference>
<evidence type="ECO:0000313" key="8">
    <source>
        <dbReference type="EMBL" id="KAK4508673.1"/>
    </source>
</evidence>
<keyword evidence="2" id="KW-0813">Transport</keyword>
<evidence type="ECO:0000313" key="9">
    <source>
        <dbReference type="Proteomes" id="UP001305779"/>
    </source>
</evidence>
<comment type="caution">
    <text evidence="8">The sequence shown here is derived from an EMBL/GenBank/DDBJ whole genome shotgun (WGS) entry which is preliminary data.</text>
</comment>
<evidence type="ECO:0000256" key="4">
    <source>
        <dbReference type="ARBA" id="ARBA00022989"/>
    </source>
</evidence>
<dbReference type="InterPro" id="IPR011701">
    <property type="entry name" value="MFS"/>
</dbReference>
<feature type="transmembrane region" description="Helical" evidence="6">
    <location>
        <begin position="275"/>
        <end position="295"/>
    </location>
</feature>
<feature type="transmembrane region" description="Helical" evidence="6">
    <location>
        <begin position="173"/>
        <end position="194"/>
    </location>
</feature>
<name>A0ABR0F715_ZASCE</name>
<evidence type="ECO:0000256" key="3">
    <source>
        <dbReference type="ARBA" id="ARBA00022692"/>
    </source>
</evidence>
<dbReference type="SUPFAM" id="SSF103473">
    <property type="entry name" value="MFS general substrate transporter"/>
    <property type="match status" value="1"/>
</dbReference>
<dbReference type="EMBL" id="JAXOVC010000001">
    <property type="protein sequence ID" value="KAK4508673.1"/>
    <property type="molecule type" value="Genomic_DNA"/>
</dbReference>
<protein>
    <recommendedName>
        <fullName evidence="7">Major facilitator superfamily (MFS) profile domain-containing protein</fullName>
    </recommendedName>
</protein>
<feature type="transmembrane region" description="Helical" evidence="6">
    <location>
        <begin position="315"/>
        <end position="333"/>
    </location>
</feature>
<dbReference type="InterPro" id="IPR036259">
    <property type="entry name" value="MFS_trans_sf"/>
</dbReference>
<dbReference type="Gene3D" id="1.20.1250.20">
    <property type="entry name" value="MFS general substrate transporter like domains"/>
    <property type="match status" value="2"/>
</dbReference>
<sequence length="764" mass="86128">MEKEQPLDPHVEDLSPKSTENAFTQDWTPEEEAAVKRKVDLRVFPMLCIIFGLSLLDRANMPFAYIAGMERDLQLGVGARYSIALLVFFPSYWLFEIPSNWLVRRIGSRIWMSFLVIAWGLAVFGMGFVRNWNSLAACRAILGIFEAGLLPGGIFIVSSWYRPYEMAKRISGFWMTSQLCSAFGPILAYGLSLIEVGDGMYARGWRWIFIVEGLVTIVAGMATPFFLIEFPERAKFLNDRQKHIAFERVRLANDDKEVKHPTVKETLVMLWDWKLALYSLQYFIAASSIYSLTYFSPIILRQGLHFSYVRAQLLSTPPTVFSVICSLIAAWVSDKIKLRWPIMCFQALLAIAGLLIILYAGPPSVRYFGLFVASYGIQSNVPSVLSYVPNQTGRLEKKGVASAAVISAGAIGGICGSTVFRSQDAPEYFPLGCNFCSSPSRLLSGVDGFRTSAMTDDKYKDILKNPWDCKEVDWDEYESHRPPYTQELYDLLFQHHDAHGGQYDSALDTGAGGGTVTRILLQKFKHVVFSDPSEEYNYRAKARFSKESDAGSITFLQRKFDEFQLQKDLPDGKPVDVITAGTCIHFGDPAKLMDQFAPLLRSGGTVSAFSYGSVPITDANEPAGPLIKKCKEKIMLWIHENLRAVDTSEGTGTGQCRYHNVKFDPSTWKNVRRITSLPNEHVWPEWVKPATSRARETDSIETVHDNFITKDVNYDFFPTYFHNFAPNLAPTEKIGAELEELKAVMGDRRITVKWPFIMVLATKK</sequence>
<dbReference type="Pfam" id="PF13489">
    <property type="entry name" value="Methyltransf_23"/>
    <property type="match status" value="1"/>
</dbReference>
<accession>A0ABR0F715</accession>
<feature type="transmembrane region" description="Helical" evidence="6">
    <location>
        <begin position="110"/>
        <end position="129"/>
    </location>
</feature>
<dbReference type="PANTHER" id="PTHR43791:SF47">
    <property type="entry name" value="MAJOR FACILITATOR SUPERFAMILY (MFS) PROFILE DOMAIN-CONTAINING PROTEIN-RELATED"/>
    <property type="match status" value="1"/>
</dbReference>
<dbReference type="InterPro" id="IPR029063">
    <property type="entry name" value="SAM-dependent_MTases_sf"/>
</dbReference>
<keyword evidence="4 6" id="KW-1133">Transmembrane helix</keyword>
<keyword evidence="3 6" id="KW-0812">Transmembrane</keyword>
<gene>
    <name evidence="8" type="ORF">PRZ48_002412</name>
</gene>
<reference evidence="8 9" key="1">
    <citation type="journal article" date="2023" name="G3 (Bethesda)">
        <title>A chromosome-level genome assembly of Zasmidium syzygii isolated from banana leaves.</title>
        <authorList>
            <person name="van Westerhoven A.C."/>
            <person name="Mehrabi R."/>
            <person name="Talebi R."/>
            <person name="Steentjes M.B.F."/>
            <person name="Corcolon B."/>
            <person name="Chong P.A."/>
            <person name="Kema G.H.J."/>
            <person name="Seidl M.F."/>
        </authorList>
    </citation>
    <scope>NUCLEOTIDE SEQUENCE [LARGE SCALE GENOMIC DNA]</scope>
    <source>
        <strain evidence="8 9">P124</strain>
    </source>
</reference>